<evidence type="ECO:0000313" key="2">
    <source>
        <dbReference type="Proteomes" id="UP000507222"/>
    </source>
</evidence>
<dbReference type="AlphaFoldDB" id="A0A6J5V1I9"/>
<organism evidence="1 2">
    <name type="scientific">Prunus armeniaca</name>
    <name type="common">Apricot</name>
    <name type="synonym">Armeniaca vulgaris</name>
    <dbReference type="NCBI Taxonomy" id="36596"/>
    <lineage>
        <taxon>Eukaryota</taxon>
        <taxon>Viridiplantae</taxon>
        <taxon>Streptophyta</taxon>
        <taxon>Embryophyta</taxon>
        <taxon>Tracheophyta</taxon>
        <taxon>Spermatophyta</taxon>
        <taxon>Magnoliopsida</taxon>
        <taxon>eudicotyledons</taxon>
        <taxon>Gunneridae</taxon>
        <taxon>Pentapetalae</taxon>
        <taxon>rosids</taxon>
        <taxon>fabids</taxon>
        <taxon>Rosales</taxon>
        <taxon>Rosaceae</taxon>
        <taxon>Amygdaloideae</taxon>
        <taxon>Amygdaleae</taxon>
        <taxon>Prunus</taxon>
    </lineage>
</organism>
<reference evidence="1 2" key="1">
    <citation type="submission" date="2020-05" db="EMBL/GenBank/DDBJ databases">
        <authorList>
            <person name="Campoy J."/>
            <person name="Schneeberger K."/>
            <person name="Spophaly S."/>
        </authorList>
    </citation>
    <scope>NUCLEOTIDE SEQUENCE [LARGE SCALE GENOMIC DNA]</scope>
    <source>
        <strain evidence="1">PruArmRojPasFocal</strain>
    </source>
</reference>
<sequence>MGLCGLRALFSVVGFGGPKILANEGDCHVRVPRSLVVWWFGGLMVMVAIEQASRGAVGASWGFPGGWRLDCSALYVPLSMDSFMSRLWDLSCFQESTVF</sequence>
<dbReference type="Proteomes" id="UP000507222">
    <property type="component" value="Unassembled WGS sequence"/>
</dbReference>
<accession>A0A6J5V1I9</accession>
<name>A0A6J5V1I9_PRUAR</name>
<gene>
    <name evidence="1" type="ORF">CURHAP_LOCUS36469</name>
</gene>
<proteinExistence type="predicted"/>
<protein>
    <submittedName>
        <fullName evidence="1">Uncharacterized protein</fullName>
    </submittedName>
</protein>
<dbReference type="EMBL" id="CAEKDK010000006">
    <property type="protein sequence ID" value="CAB4282819.1"/>
    <property type="molecule type" value="Genomic_DNA"/>
</dbReference>
<evidence type="ECO:0000313" key="1">
    <source>
        <dbReference type="EMBL" id="CAB4282819.1"/>
    </source>
</evidence>